<dbReference type="PANTHER" id="PTHR33116:SF84">
    <property type="entry name" value="RNA-DIRECTED DNA POLYMERASE"/>
    <property type="match status" value="1"/>
</dbReference>
<evidence type="ECO:0000313" key="3">
    <source>
        <dbReference type="Proteomes" id="UP000250235"/>
    </source>
</evidence>
<dbReference type="EMBL" id="KV010142">
    <property type="protein sequence ID" value="KZV28388.1"/>
    <property type="molecule type" value="Genomic_DNA"/>
</dbReference>
<proteinExistence type="predicted"/>
<keyword evidence="3" id="KW-1185">Reference proteome</keyword>
<accession>A0A2Z7B208</accession>
<dbReference type="Proteomes" id="UP000250235">
    <property type="component" value="Unassembled WGS sequence"/>
</dbReference>
<protein>
    <recommendedName>
        <fullName evidence="1">Reverse transcriptase zinc-binding domain-containing protein</fullName>
    </recommendedName>
</protein>
<evidence type="ECO:0000313" key="2">
    <source>
        <dbReference type="EMBL" id="KZV28388.1"/>
    </source>
</evidence>
<reference evidence="2 3" key="1">
    <citation type="journal article" date="2015" name="Proc. Natl. Acad. Sci. U.S.A.">
        <title>The resurrection genome of Boea hygrometrica: A blueprint for survival of dehydration.</title>
        <authorList>
            <person name="Xiao L."/>
            <person name="Yang G."/>
            <person name="Zhang L."/>
            <person name="Yang X."/>
            <person name="Zhao S."/>
            <person name="Ji Z."/>
            <person name="Zhou Q."/>
            <person name="Hu M."/>
            <person name="Wang Y."/>
            <person name="Chen M."/>
            <person name="Xu Y."/>
            <person name="Jin H."/>
            <person name="Xiao X."/>
            <person name="Hu G."/>
            <person name="Bao F."/>
            <person name="Hu Y."/>
            <person name="Wan P."/>
            <person name="Li L."/>
            <person name="Deng X."/>
            <person name="Kuang T."/>
            <person name="Xiang C."/>
            <person name="Zhu J.K."/>
            <person name="Oliver M.J."/>
            <person name="He Y."/>
        </authorList>
    </citation>
    <scope>NUCLEOTIDE SEQUENCE [LARGE SCALE GENOMIC DNA]</scope>
    <source>
        <strain evidence="3">cv. XS01</strain>
    </source>
</reference>
<evidence type="ECO:0000259" key="1">
    <source>
        <dbReference type="Pfam" id="PF13966"/>
    </source>
</evidence>
<gene>
    <name evidence="2" type="ORF">F511_28347</name>
</gene>
<name>A0A2Z7B208_9LAMI</name>
<dbReference type="OrthoDB" id="913431at2759"/>
<sequence>MRTLWNFQAKKDTLWVKWISWKYGDDLWAWTPRKDDSILFKKMVLIRDELVSLSGLVDAASQLLQKWNMKAGTGADAAYRFLSNGPGIWPWKPLIWKSCLLPKHRFIMWMFAHKRLLTKDRQPYVSDKRCVFGCPQDESHDHLFFHCKFAVDLWTKLTAWLGLQIRFTTSNRLL</sequence>
<dbReference type="Pfam" id="PF13966">
    <property type="entry name" value="zf-RVT"/>
    <property type="match status" value="1"/>
</dbReference>
<organism evidence="2 3">
    <name type="scientific">Dorcoceras hygrometricum</name>
    <dbReference type="NCBI Taxonomy" id="472368"/>
    <lineage>
        <taxon>Eukaryota</taxon>
        <taxon>Viridiplantae</taxon>
        <taxon>Streptophyta</taxon>
        <taxon>Embryophyta</taxon>
        <taxon>Tracheophyta</taxon>
        <taxon>Spermatophyta</taxon>
        <taxon>Magnoliopsida</taxon>
        <taxon>eudicotyledons</taxon>
        <taxon>Gunneridae</taxon>
        <taxon>Pentapetalae</taxon>
        <taxon>asterids</taxon>
        <taxon>lamiids</taxon>
        <taxon>Lamiales</taxon>
        <taxon>Gesneriaceae</taxon>
        <taxon>Didymocarpoideae</taxon>
        <taxon>Trichosporeae</taxon>
        <taxon>Loxocarpinae</taxon>
        <taxon>Dorcoceras</taxon>
    </lineage>
</organism>
<dbReference type="AlphaFoldDB" id="A0A2Z7B208"/>
<dbReference type="PANTHER" id="PTHR33116">
    <property type="entry name" value="REVERSE TRANSCRIPTASE ZINC-BINDING DOMAIN-CONTAINING PROTEIN-RELATED-RELATED"/>
    <property type="match status" value="1"/>
</dbReference>
<feature type="domain" description="Reverse transcriptase zinc-binding" evidence="1">
    <location>
        <begin position="77"/>
        <end position="154"/>
    </location>
</feature>
<dbReference type="InterPro" id="IPR026960">
    <property type="entry name" value="RVT-Znf"/>
</dbReference>